<comment type="caution">
    <text evidence="1">The sequence shown here is derived from an EMBL/GenBank/DDBJ whole genome shotgun (WGS) entry which is preliminary data.</text>
</comment>
<reference evidence="1 2" key="1">
    <citation type="submission" date="2019-05" db="EMBL/GenBank/DDBJ databases">
        <title>Draft genome sequence of Nonomuraea turkmeniaca DSM 43926.</title>
        <authorList>
            <person name="Saricaoglu S."/>
            <person name="Isik K."/>
        </authorList>
    </citation>
    <scope>NUCLEOTIDE SEQUENCE [LARGE SCALE GENOMIC DNA]</scope>
    <source>
        <strain evidence="1 2">DSM 43926</strain>
    </source>
</reference>
<organism evidence="1 2">
    <name type="scientific">Nonomuraea turkmeniaca</name>
    <dbReference type="NCBI Taxonomy" id="103838"/>
    <lineage>
        <taxon>Bacteria</taxon>
        <taxon>Bacillati</taxon>
        <taxon>Actinomycetota</taxon>
        <taxon>Actinomycetes</taxon>
        <taxon>Streptosporangiales</taxon>
        <taxon>Streptosporangiaceae</taxon>
        <taxon>Nonomuraea</taxon>
    </lineage>
</organism>
<keyword evidence="2" id="KW-1185">Reference proteome</keyword>
<name>A0A5S4FAK8_9ACTN</name>
<evidence type="ECO:0000313" key="1">
    <source>
        <dbReference type="EMBL" id="TMR14373.1"/>
    </source>
</evidence>
<evidence type="ECO:0000313" key="2">
    <source>
        <dbReference type="Proteomes" id="UP000309128"/>
    </source>
</evidence>
<dbReference type="EMBL" id="VCKY01000110">
    <property type="protein sequence ID" value="TMR14373.1"/>
    <property type="molecule type" value="Genomic_DNA"/>
</dbReference>
<dbReference type="Proteomes" id="UP000309128">
    <property type="component" value="Unassembled WGS sequence"/>
</dbReference>
<protein>
    <submittedName>
        <fullName evidence="1">Uncharacterized protein</fullName>
    </submittedName>
</protein>
<sequence length="39" mass="4565">MDFLDRHASTAPRVLLRYSIEHLDPEQRAHYLSLAKRGT</sequence>
<proteinExistence type="predicted"/>
<dbReference type="AlphaFoldDB" id="A0A5S4FAK8"/>
<dbReference type="OrthoDB" id="9775346at2"/>
<accession>A0A5S4FAK8</accession>
<gene>
    <name evidence="1" type="ORF">ETD86_28860</name>
</gene>